<dbReference type="OMA" id="QEYIRWM"/>
<gene>
    <name evidence="2" type="ORF">CONPUDRAFT_163070</name>
</gene>
<dbReference type="Gene3D" id="3.10.280.10">
    <property type="entry name" value="Mitochondrial glycoprotein"/>
    <property type="match status" value="1"/>
</dbReference>
<dbReference type="OrthoDB" id="2419903at2759"/>
<dbReference type="GO" id="GO:0042256">
    <property type="term" value="P:cytosolic ribosome assembly"/>
    <property type="evidence" value="ECO:0007669"/>
    <property type="project" value="TreeGrafter"/>
</dbReference>
<dbReference type="AlphaFoldDB" id="A0A5M3MXF6"/>
<dbReference type="InterPro" id="IPR003428">
    <property type="entry name" value="MAM33"/>
</dbReference>
<keyword evidence="3" id="KW-1185">Reference proteome</keyword>
<dbReference type="InterPro" id="IPR036561">
    <property type="entry name" value="MAM33_sf"/>
</dbReference>
<feature type="compositionally biased region" description="Polar residues" evidence="1">
    <location>
        <begin position="61"/>
        <end position="70"/>
    </location>
</feature>
<name>A0A5M3MXF6_CONPW</name>
<accession>A0A5M3MXF6</accession>
<sequence>MPAITLCETCGQRPRFVEASGKVHPYCGKACADVAAAVAASTSAKPPKTQKPSPGSHFRHTSSPPTNGQSAPRAAKLPPPSPDLNQALADELASAKALHGQGVGLDIVAEFKRRGTWRIEDCKGMREVWLARRAADEWVNIAFSYVLPDAAGGSGASVKGKEKDVRYQVILSKPKKGAIIVSGNTTTSGKFAIGTIAHCSDGAKAAERTPEGERYRASVWEGSRVCSHITLVLSLLFIHEEIEQFDDLPSHVRTGFVRYLQKRGIDDELAMFVREYVKQKEQIEYVNWLESVQTFVA</sequence>
<evidence type="ECO:0000313" key="3">
    <source>
        <dbReference type="Proteomes" id="UP000053558"/>
    </source>
</evidence>
<dbReference type="Proteomes" id="UP000053558">
    <property type="component" value="Unassembled WGS sequence"/>
</dbReference>
<feature type="region of interest" description="Disordered" evidence="1">
    <location>
        <begin position="38"/>
        <end position="84"/>
    </location>
</feature>
<protein>
    <submittedName>
        <fullName evidence="2">Mitochondrial glyco protein</fullName>
    </submittedName>
</protein>
<dbReference type="KEGG" id="cput:CONPUDRAFT_163070"/>
<evidence type="ECO:0000313" key="2">
    <source>
        <dbReference type="EMBL" id="EIW83766.1"/>
    </source>
</evidence>
<dbReference type="Pfam" id="PF02330">
    <property type="entry name" value="MAM33"/>
    <property type="match status" value="2"/>
</dbReference>
<dbReference type="PANTHER" id="PTHR10826:SF1">
    <property type="entry name" value="COMPLEMENT COMPONENT 1 Q SUBCOMPONENT-BINDING PROTEIN, MITOCHONDRIAL"/>
    <property type="match status" value="1"/>
</dbReference>
<dbReference type="SUPFAM" id="SSF54529">
    <property type="entry name" value="Mitochondrial glycoprotein MAM33-like"/>
    <property type="match status" value="1"/>
</dbReference>
<proteinExistence type="predicted"/>
<reference evidence="3" key="1">
    <citation type="journal article" date="2012" name="Science">
        <title>The Paleozoic origin of enzymatic lignin decomposition reconstructed from 31 fungal genomes.</title>
        <authorList>
            <person name="Floudas D."/>
            <person name="Binder M."/>
            <person name="Riley R."/>
            <person name="Barry K."/>
            <person name="Blanchette R.A."/>
            <person name="Henrissat B."/>
            <person name="Martinez A.T."/>
            <person name="Otillar R."/>
            <person name="Spatafora J.W."/>
            <person name="Yadav J.S."/>
            <person name="Aerts A."/>
            <person name="Benoit I."/>
            <person name="Boyd A."/>
            <person name="Carlson A."/>
            <person name="Copeland A."/>
            <person name="Coutinho P.M."/>
            <person name="de Vries R.P."/>
            <person name="Ferreira P."/>
            <person name="Findley K."/>
            <person name="Foster B."/>
            <person name="Gaskell J."/>
            <person name="Glotzer D."/>
            <person name="Gorecki P."/>
            <person name="Heitman J."/>
            <person name="Hesse C."/>
            <person name="Hori C."/>
            <person name="Igarashi K."/>
            <person name="Jurgens J.A."/>
            <person name="Kallen N."/>
            <person name="Kersten P."/>
            <person name="Kohler A."/>
            <person name="Kuees U."/>
            <person name="Kumar T.K.A."/>
            <person name="Kuo A."/>
            <person name="LaButti K."/>
            <person name="Larrondo L.F."/>
            <person name="Lindquist E."/>
            <person name="Ling A."/>
            <person name="Lombard V."/>
            <person name="Lucas S."/>
            <person name="Lundell T."/>
            <person name="Martin R."/>
            <person name="McLaughlin D.J."/>
            <person name="Morgenstern I."/>
            <person name="Morin E."/>
            <person name="Murat C."/>
            <person name="Nagy L.G."/>
            <person name="Nolan M."/>
            <person name="Ohm R.A."/>
            <person name="Patyshakuliyeva A."/>
            <person name="Rokas A."/>
            <person name="Ruiz-Duenas F.J."/>
            <person name="Sabat G."/>
            <person name="Salamov A."/>
            <person name="Samejima M."/>
            <person name="Schmutz J."/>
            <person name="Slot J.C."/>
            <person name="St John F."/>
            <person name="Stenlid J."/>
            <person name="Sun H."/>
            <person name="Sun S."/>
            <person name="Syed K."/>
            <person name="Tsang A."/>
            <person name="Wiebenga A."/>
            <person name="Young D."/>
            <person name="Pisabarro A."/>
            <person name="Eastwood D.C."/>
            <person name="Martin F."/>
            <person name="Cullen D."/>
            <person name="Grigoriev I.V."/>
            <person name="Hibbett D.S."/>
        </authorList>
    </citation>
    <scope>NUCLEOTIDE SEQUENCE [LARGE SCALE GENOMIC DNA]</scope>
    <source>
        <strain evidence="3">RWD-64-598 SS2</strain>
    </source>
</reference>
<dbReference type="PANTHER" id="PTHR10826">
    <property type="entry name" value="COMPLEMENT COMPONENT 1"/>
    <property type="match status" value="1"/>
</dbReference>
<dbReference type="RefSeq" id="XP_007765669.1">
    <property type="nucleotide sequence ID" value="XM_007767479.1"/>
</dbReference>
<dbReference type="GO" id="GO:0005759">
    <property type="term" value="C:mitochondrial matrix"/>
    <property type="evidence" value="ECO:0007669"/>
    <property type="project" value="InterPro"/>
</dbReference>
<comment type="caution">
    <text evidence="2">The sequence shown here is derived from an EMBL/GenBank/DDBJ whole genome shotgun (WGS) entry which is preliminary data.</text>
</comment>
<dbReference type="EMBL" id="JH711575">
    <property type="protein sequence ID" value="EIW83766.1"/>
    <property type="molecule type" value="Genomic_DNA"/>
</dbReference>
<evidence type="ECO:0000256" key="1">
    <source>
        <dbReference type="SAM" id="MobiDB-lite"/>
    </source>
</evidence>
<organism evidence="2 3">
    <name type="scientific">Coniophora puteana (strain RWD-64-598)</name>
    <name type="common">Brown rot fungus</name>
    <dbReference type="NCBI Taxonomy" id="741705"/>
    <lineage>
        <taxon>Eukaryota</taxon>
        <taxon>Fungi</taxon>
        <taxon>Dikarya</taxon>
        <taxon>Basidiomycota</taxon>
        <taxon>Agaricomycotina</taxon>
        <taxon>Agaricomycetes</taxon>
        <taxon>Agaricomycetidae</taxon>
        <taxon>Boletales</taxon>
        <taxon>Coniophorineae</taxon>
        <taxon>Coniophoraceae</taxon>
        <taxon>Coniophora</taxon>
    </lineage>
</organism>
<dbReference type="GeneID" id="19204848"/>